<name>A0A1E3JLE9_9TREE</name>
<dbReference type="RefSeq" id="XP_019032944.1">
    <property type="nucleotide sequence ID" value="XM_019175212.1"/>
</dbReference>
<dbReference type="EMBL" id="AWGH01000007">
    <property type="protein sequence ID" value="ODO00752.1"/>
    <property type="molecule type" value="Genomic_DNA"/>
</dbReference>
<gene>
    <name evidence="3" type="ORF">L198_03079</name>
</gene>
<organism evidence="3 4">
    <name type="scientific">Cryptococcus wingfieldii CBS 7118</name>
    <dbReference type="NCBI Taxonomy" id="1295528"/>
    <lineage>
        <taxon>Eukaryota</taxon>
        <taxon>Fungi</taxon>
        <taxon>Dikarya</taxon>
        <taxon>Basidiomycota</taxon>
        <taxon>Agaricomycotina</taxon>
        <taxon>Tremellomycetes</taxon>
        <taxon>Tremellales</taxon>
        <taxon>Cryptococcaceae</taxon>
        <taxon>Cryptococcus</taxon>
    </lineage>
</organism>
<dbReference type="Proteomes" id="UP000094819">
    <property type="component" value="Unassembled WGS sequence"/>
</dbReference>
<dbReference type="GO" id="GO:0005737">
    <property type="term" value="C:cytoplasm"/>
    <property type="evidence" value="ECO:0007669"/>
    <property type="project" value="TreeGrafter"/>
</dbReference>
<proteinExistence type="predicted"/>
<dbReference type="Gene3D" id="2.130.10.10">
    <property type="entry name" value="YVTN repeat-like/Quinoprotein amine dehydrogenase"/>
    <property type="match status" value="2"/>
</dbReference>
<evidence type="ECO:0000313" key="3">
    <source>
        <dbReference type="EMBL" id="ODO00752.1"/>
    </source>
</evidence>
<dbReference type="SMART" id="SM00320">
    <property type="entry name" value="WD40"/>
    <property type="match status" value="4"/>
</dbReference>
<comment type="caution">
    <text evidence="3">The sequence shown here is derived from an EMBL/GenBank/DDBJ whole genome shotgun (WGS) entry which is preliminary data.</text>
</comment>
<dbReference type="Pfam" id="PF00400">
    <property type="entry name" value="WD40"/>
    <property type="match status" value="1"/>
</dbReference>
<feature type="compositionally biased region" description="Polar residues" evidence="2">
    <location>
        <begin position="510"/>
        <end position="533"/>
    </location>
</feature>
<feature type="compositionally biased region" description="Low complexity" evidence="2">
    <location>
        <begin position="222"/>
        <end position="239"/>
    </location>
</feature>
<dbReference type="InterPro" id="IPR001680">
    <property type="entry name" value="WD40_rpt"/>
</dbReference>
<evidence type="ECO:0000256" key="2">
    <source>
        <dbReference type="SAM" id="MobiDB-lite"/>
    </source>
</evidence>
<feature type="region of interest" description="Disordered" evidence="2">
    <location>
        <begin position="61"/>
        <end position="119"/>
    </location>
</feature>
<feature type="compositionally biased region" description="Low complexity" evidence="2">
    <location>
        <begin position="99"/>
        <end position="119"/>
    </location>
</feature>
<evidence type="ECO:0000313" key="4">
    <source>
        <dbReference type="Proteomes" id="UP000094819"/>
    </source>
</evidence>
<dbReference type="InterPro" id="IPR015943">
    <property type="entry name" value="WD40/YVTN_repeat-like_dom_sf"/>
</dbReference>
<accession>A0A1E3JLE9</accession>
<reference evidence="3 4" key="1">
    <citation type="submission" date="2016-06" db="EMBL/GenBank/DDBJ databases">
        <title>Evolution of pathogenesis and genome organization in the Tremellales.</title>
        <authorList>
            <person name="Cuomo C."/>
            <person name="Litvintseva A."/>
            <person name="Heitman J."/>
            <person name="Chen Y."/>
            <person name="Sun S."/>
            <person name="Springer D."/>
            <person name="Dromer F."/>
            <person name="Young S."/>
            <person name="Zeng Q."/>
            <person name="Chapman S."/>
            <person name="Gujja S."/>
            <person name="Saif S."/>
            <person name="Birren B."/>
        </authorList>
    </citation>
    <scope>NUCLEOTIDE SEQUENCE [LARGE SCALE GENOMIC DNA]</scope>
    <source>
        <strain evidence="3 4">CBS 7118</strain>
    </source>
</reference>
<dbReference type="PANTHER" id="PTHR44099">
    <property type="entry name" value="RABCONNECTIN-3B, ISOFORM A"/>
    <property type="match status" value="1"/>
</dbReference>
<dbReference type="InterPro" id="IPR036322">
    <property type="entry name" value="WD40_repeat_dom_sf"/>
</dbReference>
<protein>
    <submittedName>
        <fullName evidence="3">Uncharacterized protein</fullName>
    </submittedName>
</protein>
<feature type="region of interest" description="Disordered" evidence="2">
    <location>
        <begin position="491"/>
        <end position="590"/>
    </location>
</feature>
<dbReference type="PANTHER" id="PTHR44099:SF4">
    <property type="entry name" value="RABCONNECTIN-3B, ISOFORM A"/>
    <property type="match status" value="1"/>
</dbReference>
<feature type="region of interest" description="Disordered" evidence="2">
    <location>
        <begin position="215"/>
        <end position="240"/>
    </location>
</feature>
<feature type="compositionally biased region" description="Basic and acidic residues" evidence="2">
    <location>
        <begin position="537"/>
        <end position="552"/>
    </location>
</feature>
<dbReference type="SUPFAM" id="SSF50978">
    <property type="entry name" value="WD40 repeat-like"/>
    <property type="match status" value="1"/>
</dbReference>
<keyword evidence="4" id="KW-1185">Reference proteome</keyword>
<dbReference type="OrthoDB" id="338622at2759"/>
<feature type="region of interest" description="Disordered" evidence="2">
    <location>
        <begin position="145"/>
        <end position="203"/>
    </location>
</feature>
<feature type="coiled-coil region" evidence="1">
    <location>
        <begin position="273"/>
        <end position="300"/>
    </location>
</feature>
<dbReference type="GeneID" id="30192292"/>
<dbReference type="InterPro" id="IPR049916">
    <property type="entry name" value="WDR72-like"/>
</dbReference>
<feature type="compositionally biased region" description="Basic and acidic residues" evidence="2">
    <location>
        <begin position="567"/>
        <end position="576"/>
    </location>
</feature>
<sequence length="1497" mass="162915">MSLAVPFLLAPSLPSQTNDHALPVQPTHLVSWTDPSGAQHTALTGEDNTLWVVSAEIRKGPKIPHPREESILPDLPTIRSIDSPTSPRHSRSHSRPRTSQRTPSFSHRPRTISSSSLSTIGSSKRLAGAFSPPLAAHQLPTATLSSATAAAAPHDHLAHTHSPSDLSGSSAERRASKSDLVEHLKEHQEKDRNGRNPSGLVGLGLRRGVAGVYGQAEHSEHSGSTSPKSSLSLALSTSTNETVSGSSKMFRFLRRGSDDDEAESRDLDERMQEIQVETEMEKERKDAQRAKEDMGRIERAIGKSPRVPGVDEGKSHAEEHGCEWGNRKVWRIVLRQVGRGKIVSLNAYLDLGVLAVLRDEGLLDLFSLDGLQSVASVDLDAPLSSPSSGKIPKLDNYWSWRSLHLARSDGKFMLLAHGLPWPCGVPGPNGELTRVIALTVDCQEKEVKAVARLELPGEGDVGVCRGSENYLLHATPTSLMSYPVIFAPDDHPSKSPLGQQARHVSAALPSRSSTPNIASSAGSVIKSRSSSNLTSDPSHHPSPDTSEKEKSIHNFLSLPNGPHWPSRKKEPEKAEEALPSAGLGEGREVERDGYGHWERMVLGEGGEGEGVGWSEYGVDVFSCDGKSMQVRGSIPVQVKAGETLDIKRVLFSPRWQQVALLDKEGKLEICVPSADTLPGNRFNFARVLCQQDIATIYISPSSTLWTAGASSVRTINLSSLPCAGESDMIERKTCLKLLAPDQNLRVDKGEFSHIVPYGLEDAFLADFQGNILRRKLTSIVSPSYHSASIKSNNEEDENDPCVDRLDAPVTCMKILRASSPGGERQLLAVGDEDGVVRIWTVEDFTFQGSWTLFAWPVESFAVLDKAQAGPLQNCLLAASRAGTVAVLGLDEMEPRFTIPAARSPLRAIHVSNRDILLAYANGKARVWNTTTHEFRRSTGLSAVEDMLAAGDWLEIDLHCSGKEEPISLSNVGGNVYSGLGRLLILDLRLLSKWLHSAKNNPSHSPLRALRMLLSVFLTWGINDGIDRICEEELGIGRLENGVVVGCGDESYKLAYASGADVWRASERVTGLRLLTIVALLRPFLNSPDMEPRAAEVIAFYTSSLPATIVEPDLQFFAGYYMDLSVDVQQAARMLFASRVSRLSESDVEELVELIEHDLPVHQSGTARFSSQAANALTVLGGIALQRYQSMQISVLKALSESVNLFLHDPKGLHLSLAVEICSKGFTTWQTYVDPSNLLRRLFFLATNKEPPSMSPTILALSTTVSAQARLAVLHVASSNPPLFMSTLSMDILDAKTAESRSAIMKLCVFMARKKPAVLENGLPRIAEAVVKSLDPNLGKMRDDVWQAATVILNELVLAFSTIDFHSGTQRLAVGTHEGAVIMYDLKTASRLYVLEPHKAPVSAVCFSADGRRLLTVSLEEGLVTVWKVGSSLSGFFNVGGPPRQGGEKGEPFKKIMFRRADDQPLNSTSALSDVQITWLGARQARVTIKETALTFET</sequence>
<keyword evidence="1" id="KW-0175">Coiled coil</keyword>
<evidence type="ECO:0000256" key="1">
    <source>
        <dbReference type="SAM" id="Coils"/>
    </source>
</evidence>
<feature type="compositionally biased region" description="Basic and acidic residues" evidence="2">
    <location>
        <begin position="171"/>
        <end position="194"/>
    </location>
</feature>
<feature type="compositionally biased region" description="Basic residues" evidence="2">
    <location>
        <begin position="88"/>
        <end position="98"/>
    </location>
</feature>